<keyword evidence="12" id="KW-1185">Reference proteome</keyword>
<dbReference type="SMART" id="SM00304">
    <property type="entry name" value="HAMP"/>
    <property type="match status" value="2"/>
</dbReference>
<reference evidence="11 12" key="1">
    <citation type="submission" date="2018-09" db="EMBL/GenBank/DDBJ databases">
        <title>Marinorhizobium profundi gen. nov., sp. nov., isolated from a deep-sea sediment sample from the New Britain Trench and proposal of Marinorhizobiaceae fam. nov. in the order Rhizobiales of the class Alphaproteobacteria.</title>
        <authorList>
            <person name="Cao J."/>
        </authorList>
    </citation>
    <scope>NUCLEOTIDE SEQUENCE [LARGE SCALE GENOMIC DNA]</scope>
    <source>
        <strain evidence="11 12">WS11</strain>
    </source>
</reference>
<evidence type="ECO:0000256" key="6">
    <source>
        <dbReference type="SAM" id="MobiDB-lite"/>
    </source>
</evidence>
<evidence type="ECO:0000256" key="1">
    <source>
        <dbReference type="ARBA" id="ARBA00004370"/>
    </source>
</evidence>
<dbReference type="InterPro" id="IPR003660">
    <property type="entry name" value="HAMP_dom"/>
</dbReference>
<feature type="region of interest" description="Disordered" evidence="6">
    <location>
        <begin position="595"/>
        <end position="655"/>
    </location>
</feature>
<dbReference type="SUPFAM" id="SSF58104">
    <property type="entry name" value="Methyl-accepting chemotaxis protein (MCP) signaling domain"/>
    <property type="match status" value="1"/>
</dbReference>
<dbReference type="Pfam" id="PF00015">
    <property type="entry name" value="MCPsignal"/>
    <property type="match status" value="1"/>
</dbReference>
<dbReference type="PROSITE" id="PS50111">
    <property type="entry name" value="CHEMOTAXIS_TRANSDUC_2"/>
    <property type="match status" value="1"/>
</dbReference>
<dbReference type="InterPro" id="IPR051310">
    <property type="entry name" value="MCP_chemotaxis"/>
</dbReference>
<dbReference type="Gene3D" id="1.10.287.950">
    <property type="entry name" value="Methyl-accepting chemotaxis protein"/>
    <property type="match status" value="1"/>
</dbReference>
<feature type="domain" description="HAMP" evidence="10">
    <location>
        <begin position="291"/>
        <end position="343"/>
    </location>
</feature>
<dbReference type="Pfam" id="PF00672">
    <property type="entry name" value="HAMP"/>
    <property type="match status" value="1"/>
</dbReference>
<evidence type="ECO:0000256" key="8">
    <source>
        <dbReference type="SAM" id="SignalP"/>
    </source>
</evidence>
<proteinExistence type="inferred from homology"/>
<dbReference type="GO" id="GO:0006935">
    <property type="term" value="P:chemotaxis"/>
    <property type="evidence" value="ECO:0007669"/>
    <property type="project" value="UniProtKB-KW"/>
</dbReference>
<dbReference type="RefSeq" id="WP_126010973.1">
    <property type="nucleotide sequence ID" value="NZ_CP032509.1"/>
</dbReference>
<name>A0A3Q8XRR2_9HYPH</name>
<dbReference type="KEGG" id="abaw:D5400_16445"/>
<feature type="coiled-coil region" evidence="5">
    <location>
        <begin position="324"/>
        <end position="397"/>
    </location>
</feature>
<dbReference type="Pfam" id="PF12729">
    <property type="entry name" value="4HB_MCP_1"/>
    <property type="match status" value="1"/>
</dbReference>
<sequence length="655" mass="70173">MSKIKIKQLLPALFALMALIALAQGALGYSAVATLREQVQEFSERRVQIGQLINQIDAATADIRLAHANHTMAITPEETAEVEDRIVRRMERLDELNALYLTYLTTDTSRGLHAEFTQAWGAYMDSANEMLERSRLNRKGAAQSMFMGSLRVAYNEIDSRIAAMLDFNDQMNANAVAEAEAAYEQARIVTIGAVLLSILLAIGAGVLALNRISKPITRITASMNALAAGDLQSEIPFSDRRDEIGDMAASVAIFRDAGRDKIRLEQEAEDGRSLTEKERIAREAEKAREAAQIEMAITAIGEALGRLADGDVAYRIDTEFSGKLDRLRLDFNDAVAKLEEALRAVGGNASGIYAGSEEIRAAADDLSKRTEQQAASVEETAAALEQLTTTVKDATRRAEEAGHLVAKTREGAERSGEIVARAVGAMGAIEASSDKIGSIIGVIDDIAFQTNLLALNAGVEAARAGDAGRGFAVVAQEVRELAQRSAQAAKEIKTLITSSGAQVKEGASLVSETGKALEAIVVEVQEINRHVVAVVEASREQSLGLGEINTAVNQIDQNTQQNAAMVEQSTAASHSLAREATALNELLAQFKIGGMDGHESRSTTPRQRPVVAAAEHSATKRPESPARALGRKLAGAFSPRSEGNAALKASDWEEF</sequence>
<dbReference type="GO" id="GO:0005886">
    <property type="term" value="C:plasma membrane"/>
    <property type="evidence" value="ECO:0007669"/>
    <property type="project" value="TreeGrafter"/>
</dbReference>
<keyword evidence="8" id="KW-0732">Signal</keyword>
<keyword evidence="4" id="KW-0807">Transducer</keyword>
<evidence type="ECO:0000256" key="2">
    <source>
        <dbReference type="ARBA" id="ARBA00022500"/>
    </source>
</evidence>
<keyword evidence="7" id="KW-0472">Membrane</keyword>
<dbReference type="InterPro" id="IPR024478">
    <property type="entry name" value="HlyB_4HB_MCP"/>
</dbReference>
<feature type="chain" id="PRO_5018581495" evidence="8">
    <location>
        <begin position="24"/>
        <end position="655"/>
    </location>
</feature>
<dbReference type="Proteomes" id="UP000268192">
    <property type="component" value="Chromosome"/>
</dbReference>
<dbReference type="OrthoDB" id="7293398at2"/>
<keyword evidence="5" id="KW-0175">Coiled coil</keyword>
<keyword evidence="7" id="KW-1133">Transmembrane helix</keyword>
<gene>
    <name evidence="11" type="ORF">D5400_16445</name>
</gene>
<evidence type="ECO:0000256" key="5">
    <source>
        <dbReference type="SAM" id="Coils"/>
    </source>
</evidence>
<dbReference type="Gene3D" id="6.10.340.10">
    <property type="match status" value="1"/>
</dbReference>
<keyword evidence="7" id="KW-0812">Transmembrane</keyword>
<evidence type="ECO:0000256" key="4">
    <source>
        <dbReference type="PROSITE-ProRule" id="PRU00284"/>
    </source>
</evidence>
<keyword evidence="2" id="KW-0145">Chemotaxis</keyword>
<dbReference type="GO" id="GO:0004888">
    <property type="term" value="F:transmembrane signaling receptor activity"/>
    <property type="evidence" value="ECO:0007669"/>
    <property type="project" value="TreeGrafter"/>
</dbReference>
<organism evidence="11 12">
    <name type="scientific">Georhizobium profundi</name>
    <dbReference type="NCBI Taxonomy" id="2341112"/>
    <lineage>
        <taxon>Bacteria</taxon>
        <taxon>Pseudomonadati</taxon>
        <taxon>Pseudomonadota</taxon>
        <taxon>Alphaproteobacteria</taxon>
        <taxon>Hyphomicrobiales</taxon>
        <taxon>Rhizobiaceae</taxon>
        <taxon>Georhizobium</taxon>
    </lineage>
</organism>
<dbReference type="SUPFAM" id="SSF158472">
    <property type="entry name" value="HAMP domain-like"/>
    <property type="match status" value="1"/>
</dbReference>
<feature type="domain" description="Methyl-accepting transducer" evidence="9">
    <location>
        <begin position="348"/>
        <end position="577"/>
    </location>
</feature>
<evidence type="ECO:0000313" key="11">
    <source>
        <dbReference type="EMBL" id="AZN72648.1"/>
    </source>
</evidence>
<dbReference type="FunFam" id="1.10.287.950:FF:000001">
    <property type="entry name" value="Methyl-accepting chemotaxis sensory transducer"/>
    <property type="match status" value="1"/>
</dbReference>
<dbReference type="EMBL" id="CP032509">
    <property type="protein sequence ID" value="AZN72648.1"/>
    <property type="molecule type" value="Genomic_DNA"/>
</dbReference>
<evidence type="ECO:0000256" key="3">
    <source>
        <dbReference type="ARBA" id="ARBA00029447"/>
    </source>
</evidence>
<dbReference type="PANTHER" id="PTHR43531:SF11">
    <property type="entry name" value="METHYL-ACCEPTING CHEMOTAXIS PROTEIN 3"/>
    <property type="match status" value="1"/>
</dbReference>
<dbReference type="GO" id="GO:0007165">
    <property type="term" value="P:signal transduction"/>
    <property type="evidence" value="ECO:0007669"/>
    <property type="project" value="UniProtKB-KW"/>
</dbReference>
<comment type="subcellular location">
    <subcellularLocation>
        <location evidence="1">Membrane</location>
    </subcellularLocation>
</comment>
<dbReference type="CDD" id="cd06225">
    <property type="entry name" value="HAMP"/>
    <property type="match status" value="1"/>
</dbReference>
<accession>A0A3Q8XRR2</accession>
<evidence type="ECO:0000313" key="12">
    <source>
        <dbReference type="Proteomes" id="UP000268192"/>
    </source>
</evidence>
<feature type="domain" description="HAMP" evidence="10">
    <location>
        <begin position="210"/>
        <end position="263"/>
    </location>
</feature>
<evidence type="ECO:0000259" key="9">
    <source>
        <dbReference type="PROSITE" id="PS50111"/>
    </source>
</evidence>
<dbReference type="CDD" id="cd11386">
    <property type="entry name" value="MCP_signal"/>
    <property type="match status" value="1"/>
</dbReference>
<dbReference type="InterPro" id="IPR004089">
    <property type="entry name" value="MCPsignal_dom"/>
</dbReference>
<dbReference type="PANTHER" id="PTHR43531">
    <property type="entry name" value="PROTEIN ICFG"/>
    <property type="match status" value="1"/>
</dbReference>
<feature type="transmembrane region" description="Helical" evidence="7">
    <location>
        <begin position="188"/>
        <end position="209"/>
    </location>
</feature>
<evidence type="ECO:0000256" key="7">
    <source>
        <dbReference type="SAM" id="Phobius"/>
    </source>
</evidence>
<comment type="similarity">
    <text evidence="3">Belongs to the methyl-accepting chemotaxis (MCP) protein family.</text>
</comment>
<feature type="signal peptide" evidence="8">
    <location>
        <begin position="1"/>
        <end position="23"/>
    </location>
</feature>
<dbReference type="PROSITE" id="PS50885">
    <property type="entry name" value="HAMP"/>
    <property type="match status" value="2"/>
</dbReference>
<evidence type="ECO:0000259" key="10">
    <source>
        <dbReference type="PROSITE" id="PS50885"/>
    </source>
</evidence>
<dbReference type="SMART" id="SM00283">
    <property type="entry name" value="MA"/>
    <property type="match status" value="1"/>
</dbReference>
<protein>
    <submittedName>
        <fullName evidence="11">Methyl-accepting chemotaxis protein</fullName>
    </submittedName>
</protein>
<dbReference type="AlphaFoldDB" id="A0A3Q8XRR2"/>